<protein>
    <submittedName>
        <fullName evidence="1">Uncharacterized protein</fullName>
    </submittedName>
</protein>
<reference evidence="1" key="1">
    <citation type="journal article" date="2022" name="Arch. Microbiol.">
        <title>Thiomicrorhabdus immobilis sp. nov., a mesophilic sulfur-oxidizing bacterium isolated from sediment of a brackish lake in northern Japan.</title>
        <authorList>
            <person name="Kojima H."/>
            <person name="Mochizuki J."/>
            <person name="Kanda M."/>
            <person name="Watanabe T."/>
            <person name="Fukui M."/>
        </authorList>
    </citation>
    <scope>NUCLEOTIDE SEQUENCE</scope>
    <source>
        <strain evidence="1">Am19</strain>
    </source>
</reference>
<proteinExistence type="predicted"/>
<accession>A0ABM7MCA8</accession>
<dbReference type="EMBL" id="AP024202">
    <property type="protein sequence ID" value="BCN92983.1"/>
    <property type="molecule type" value="Genomic_DNA"/>
</dbReference>
<evidence type="ECO:0000313" key="2">
    <source>
        <dbReference type="Proteomes" id="UP001054820"/>
    </source>
</evidence>
<gene>
    <name evidence="1" type="ORF">THMIRHAM_07680</name>
</gene>
<evidence type="ECO:0000313" key="1">
    <source>
        <dbReference type="EMBL" id="BCN92983.1"/>
    </source>
</evidence>
<keyword evidence="2" id="KW-1185">Reference proteome</keyword>
<name>A0ABM7MCA8_9GAMM</name>
<organism evidence="1 2">
    <name type="scientific">Thiomicrorhabdus immobilis</name>
    <dbReference type="NCBI Taxonomy" id="2791037"/>
    <lineage>
        <taxon>Bacteria</taxon>
        <taxon>Pseudomonadati</taxon>
        <taxon>Pseudomonadota</taxon>
        <taxon>Gammaproteobacteria</taxon>
        <taxon>Thiotrichales</taxon>
        <taxon>Piscirickettsiaceae</taxon>
        <taxon>Thiomicrorhabdus</taxon>
    </lineage>
</organism>
<sequence>MLLSAQRADWQRFSELDSEWLKMLETAVNKYGQQVEDISLELLADNVQIQELIEKEQRLILRNLQNDTKNMVSVKTYLK</sequence>
<dbReference type="Proteomes" id="UP001054820">
    <property type="component" value="Chromosome"/>
</dbReference>